<evidence type="ECO:0000313" key="1">
    <source>
        <dbReference type="EMBL" id="KRM62473.1"/>
    </source>
</evidence>
<dbReference type="PATRIC" id="fig|1423813.3.peg.2084"/>
<protein>
    <submittedName>
        <fullName evidence="1">Uncharacterized protein</fullName>
    </submittedName>
</protein>
<reference evidence="1 2" key="1">
    <citation type="journal article" date="2015" name="Genome Announc.">
        <title>Expanding the biotechnology potential of lactobacilli through comparative genomics of 213 strains and associated genera.</title>
        <authorList>
            <person name="Sun Z."/>
            <person name="Harris H.M."/>
            <person name="McCann A."/>
            <person name="Guo C."/>
            <person name="Argimon S."/>
            <person name="Zhang W."/>
            <person name="Yang X."/>
            <person name="Jeffery I.B."/>
            <person name="Cooney J.C."/>
            <person name="Kagawa T.F."/>
            <person name="Liu W."/>
            <person name="Song Y."/>
            <person name="Salvetti E."/>
            <person name="Wrobel A."/>
            <person name="Rasinkangas P."/>
            <person name="Parkhill J."/>
            <person name="Rea M.C."/>
            <person name="O'Sullivan O."/>
            <person name="Ritari J."/>
            <person name="Douillard F.P."/>
            <person name="Paul Ross R."/>
            <person name="Yang R."/>
            <person name="Briner A.E."/>
            <person name="Felis G.E."/>
            <person name="de Vos W.M."/>
            <person name="Barrangou R."/>
            <person name="Klaenhammer T.R."/>
            <person name="Caufield P.W."/>
            <person name="Cui Y."/>
            <person name="Zhang H."/>
            <person name="O'Toole P.W."/>
        </authorList>
    </citation>
    <scope>NUCLEOTIDE SEQUENCE [LARGE SCALE GENOMIC DNA]</scope>
    <source>
        <strain evidence="1 2">DSM 20634</strain>
    </source>
</reference>
<accession>A0A0R2AF25</accession>
<dbReference type="Proteomes" id="UP000051733">
    <property type="component" value="Unassembled WGS sequence"/>
</dbReference>
<dbReference type="STRING" id="1423813.FC26_GL002047"/>
<comment type="caution">
    <text evidence="1">The sequence shown here is derived from an EMBL/GenBank/DDBJ whole genome shotgun (WGS) entry which is preliminary data.</text>
</comment>
<gene>
    <name evidence="1" type="ORF">FC26_GL002047</name>
</gene>
<dbReference type="AlphaFoldDB" id="A0A0R2AF25"/>
<name>A0A0R2AF25_9LACO</name>
<dbReference type="EMBL" id="AYYY01000005">
    <property type="protein sequence ID" value="KRM62473.1"/>
    <property type="molecule type" value="Genomic_DNA"/>
</dbReference>
<sequence length="129" mass="15734">MITMLNKTKQFMRKHDLKYKKEYIRPMMISQHVYVFTFGKNELNNRVIIRYSHTWTGRLKINEIDLRLHRQHHPRKFKTEAELVSYLERHLESNILKYADEPANYQDLEQVAEKRAEEKEVEKEKSEQG</sequence>
<keyword evidence="2" id="KW-1185">Reference proteome</keyword>
<proteinExistence type="predicted"/>
<organism evidence="1 2">
    <name type="scientific">Paucilactobacillus vaccinostercus DSM 20634</name>
    <dbReference type="NCBI Taxonomy" id="1423813"/>
    <lineage>
        <taxon>Bacteria</taxon>
        <taxon>Bacillati</taxon>
        <taxon>Bacillota</taxon>
        <taxon>Bacilli</taxon>
        <taxon>Lactobacillales</taxon>
        <taxon>Lactobacillaceae</taxon>
        <taxon>Paucilactobacillus</taxon>
    </lineage>
</organism>
<evidence type="ECO:0000313" key="2">
    <source>
        <dbReference type="Proteomes" id="UP000051733"/>
    </source>
</evidence>